<accession>A0AAE0MXN5</accession>
<comment type="caution">
    <text evidence="2">The sequence shown here is derived from an EMBL/GenBank/DDBJ whole genome shotgun (WGS) entry which is preliminary data.</text>
</comment>
<name>A0AAE0MXN5_9PEZI</name>
<protein>
    <submittedName>
        <fullName evidence="2">Uncharacterized protein</fullName>
    </submittedName>
</protein>
<feature type="transmembrane region" description="Helical" evidence="1">
    <location>
        <begin position="21"/>
        <end position="39"/>
    </location>
</feature>
<sequence length="95" mass="10803">MRMVPNSTSSACSLSFPSVSVDISLIFLSLHYLAVANVAKYKRTPPACSFHLFFYQKSITWFISLSLSLSLFFSCCHLHQPVHVDGRHCNYSLIW</sequence>
<reference evidence="2" key="1">
    <citation type="journal article" date="2023" name="Mol. Phylogenet. Evol.">
        <title>Genome-scale phylogeny and comparative genomics of the fungal order Sordariales.</title>
        <authorList>
            <person name="Hensen N."/>
            <person name="Bonometti L."/>
            <person name="Westerberg I."/>
            <person name="Brannstrom I.O."/>
            <person name="Guillou S."/>
            <person name="Cros-Aarteil S."/>
            <person name="Calhoun S."/>
            <person name="Haridas S."/>
            <person name="Kuo A."/>
            <person name="Mondo S."/>
            <person name="Pangilinan J."/>
            <person name="Riley R."/>
            <person name="LaButti K."/>
            <person name="Andreopoulos B."/>
            <person name="Lipzen A."/>
            <person name="Chen C."/>
            <person name="Yan M."/>
            <person name="Daum C."/>
            <person name="Ng V."/>
            <person name="Clum A."/>
            <person name="Steindorff A."/>
            <person name="Ohm R.A."/>
            <person name="Martin F."/>
            <person name="Silar P."/>
            <person name="Natvig D.O."/>
            <person name="Lalanne C."/>
            <person name="Gautier V."/>
            <person name="Ament-Velasquez S.L."/>
            <person name="Kruys A."/>
            <person name="Hutchinson M.I."/>
            <person name="Powell A.J."/>
            <person name="Barry K."/>
            <person name="Miller A.N."/>
            <person name="Grigoriev I.V."/>
            <person name="Debuchy R."/>
            <person name="Gladieux P."/>
            <person name="Hiltunen Thoren M."/>
            <person name="Johannesson H."/>
        </authorList>
    </citation>
    <scope>NUCLEOTIDE SEQUENCE</scope>
    <source>
        <strain evidence="2">CBS 958.72</strain>
    </source>
</reference>
<dbReference type="AlphaFoldDB" id="A0AAE0MXN5"/>
<evidence type="ECO:0000313" key="2">
    <source>
        <dbReference type="EMBL" id="KAK3358648.1"/>
    </source>
</evidence>
<keyword evidence="1" id="KW-0812">Transmembrane</keyword>
<dbReference type="EMBL" id="JAULSN010000015">
    <property type="protein sequence ID" value="KAK3358648.1"/>
    <property type="molecule type" value="Genomic_DNA"/>
</dbReference>
<keyword evidence="1" id="KW-1133">Transmembrane helix</keyword>
<feature type="transmembrane region" description="Helical" evidence="1">
    <location>
        <begin position="59"/>
        <end position="78"/>
    </location>
</feature>
<evidence type="ECO:0000256" key="1">
    <source>
        <dbReference type="SAM" id="Phobius"/>
    </source>
</evidence>
<proteinExistence type="predicted"/>
<organism evidence="2 3">
    <name type="scientific">Lasiosphaeria ovina</name>
    <dbReference type="NCBI Taxonomy" id="92902"/>
    <lineage>
        <taxon>Eukaryota</taxon>
        <taxon>Fungi</taxon>
        <taxon>Dikarya</taxon>
        <taxon>Ascomycota</taxon>
        <taxon>Pezizomycotina</taxon>
        <taxon>Sordariomycetes</taxon>
        <taxon>Sordariomycetidae</taxon>
        <taxon>Sordariales</taxon>
        <taxon>Lasiosphaeriaceae</taxon>
        <taxon>Lasiosphaeria</taxon>
    </lineage>
</organism>
<evidence type="ECO:0000313" key="3">
    <source>
        <dbReference type="Proteomes" id="UP001287356"/>
    </source>
</evidence>
<gene>
    <name evidence="2" type="ORF">B0T24DRAFT_128390</name>
</gene>
<keyword evidence="3" id="KW-1185">Reference proteome</keyword>
<keyword evidence="1" id="KW-0472">Membrane</keyword>
<reference evidence="2" key="2">
    <citation type="submission" date="2023-06" db="EMBL/GenBank/DDBJ databases">
        <authorList>
            <consortium name="Lawrence Berkeley National Laboratory"/>
            <person name="Haridas S."/>
            <person name="Hensen N."/>
            <person name="Bonometti L."/>
            <person name="Westerberg I."/>
            <person name="Brannstrom I.O."/>
            <person name="Guillou S."/>
            <person name="Cros-Aarteil S."/>
            <person name="Calhoun S."/>
            <person name="Kuo A."/>
            <person name="Mondo S."/>
            <person name="Pangilinan J."/>
            <person name="Riley R."/>
            <person name="Labutti K."/>
            <person name="Andreopoulos B."/>
            <person name="Lipzen A."/>
            <person name="Chen C."/>
            <person name="Yanf M."/>
            <person name="Daum C."/>
            <person name="Ng V."/>
            <person name="Clum A."/>
            <person name="Steindorff A."/>
            <person name="Ohm R."/>
            <person name="Martin F."/>
            <person name="Silar P."/>
            <person name="Natvig D."/>
            <person name="Lalanne C."/>
            <person name="Gautier V."/>
            <person name="Ament-Velasquez S.L."/>
            <person name="Kruys A."/>
            <person name="Hutchinson M.I."/>
            <person name="Powell A.J."/>
            <person name="Barry K."/>
            <person name="Miller A.N."/>
            <person name="Grigoriev I.V."/>
            <person name="Debuchy R."/>
            <person name="Gladieux P."/>
            <person name="Thoren M.H."/>
            <person name="Johannesson H."/>
        </authorList>
    </citation>
    <scope>NUCLEOTIDE SEQUENCE</scope>
    <source>
        <strain evidence="2">CBS 958.72</strain>
    </source>
</reference>
<dbReference type="Proteomes" id="UP001287356">
    <property type="component" value="Unassembled WGS sequence"/>
</dbReference>